<comment type="caution">
    <text evidence="1">The sequence shown here is derived from an EMBL/GenBank/DDBJ whole genome shotgun (WGS) entry which is preliminary data.</text>
</comment>
<name>A0AA86T9I5_9EUKA</name>
<sequence>MSRYNFKVPKALEIIMNSPKVQTYKQSVVFFFEYQDSFVREVSNTSLETHENQTERYFWAYNIEDTIKQLQLQLKKIDKIEKLNISIERNISIITLNQKKLKKQIDYRF</sequence>
<proteinExistence type="predicted"/>
<dbReference type="AlphaFoldDB" id="A0AA86T9I5"/>
<dbReference type="Proteomes" id="UP001642409">
    <property type="component" value="Unassembled WGS sequence"/>
</dbReference>
<evidence type="ECO:0000313" key="1">
    <source>
        <dbReference type="EMBL" id="CAI9913029.1"/>
    </source>
</evidence>
<accession>A0AA86T9I5</accession>
<dbReference type="EMBL" id="CAXDID020000740">
    <property type="protein sequence ID" value="CAL6112519.1"/>
    <property type="molecule type" value="Genomic_DNA"/>
</dbReference>
<keyword evidence="3" id="KW-1185">Reference proteome</keyword>
<evidence type="ECO:0000313" key="2">
    <source>
        <dbReference type="EMBL" id="CAL6112519.1"/>
    </source>
</evidence>
<evidence type="ECO:0000313" key="3">
    <source>
        <dbReference type="Proteomes" id="UP001642409"/>
    </source>
</evidence>
<dbReference type="EMBL" id="CATOUU010000013">
    <property type="protein sequence ID" value="CAI9913029.1"/>
    <property type="molecule type" value="Genomic_DNA"/>
</dbReference>
<reference evidence="2 3" key="2">
    <citation type="submission" date="2024-07" db="EMBL/GenBank/DDBJ databases">
        <authorList>
            <person name="Akdeniz Z."/>
        </authorList>
    </citation>
    <scope>NUCLEOTIDE SEQUENCE [LARGE SCALE GENOMIC DNA]</scope>
</reference>
<protein>
    <submittedName>
        <fullName evidence="2">Hypothetical_protein</fullName>
    </submittedName>
</protein>
<gene>
    <name evidence="1" type="ORF">HINF_LOCUS674</name>
    <name evidence="2" type="ORF">HINF_LOCUS77078</name>
</gene>
<organism evidence="1">
    <name type="scientific">Hexamita inflata</name>
    <dbReference type="NCBI Taxonomy" id="28002"/>
    <lineage>
        <taxon>Eukaryota</taxon>
        <taxon>Metamonada</taxon>
        <taxon>Diplomonadida</taxon>
        <taxon>Hexamitidae</taxon>
        <taxon>Hexamitinae</taxon>
        <taxon>Hexamita</taxon>
    </lineage>
</organism>
<reference evidence="1" key="1">
    <citation type="submission" date="2023-06" db="EMBL/GenBank/DDBJ databases">
        <authorList>
            <person name="Kurt Z."/>
        </authorList>
    </citation>
    <scope>NUCLEOTIDE SEQUENCE</scope>
</reference>